<dbReference type="EMBL" id="LNZH02000216">
    <property type="protein sequence ID" value="OCB84335.1"/>
    <property type="molecule type" value="Genomic_DNA"/>
</dbReference>
<dbReference type="GO" id="GO:0006334">
    <property type="term" value="P:nucleosome assembly"/>
    <property type="evidence" value="ECO:0007669"/>
    <property type="project" value="InterPro"/>
</dbReference>
<dbReference type="InterPro" id="IPR036390">
    <property type="entry name" value="WH_DNA-bd_sf"/>
</dbReference>
<dbReference type="InterPro" id="IPR036388">
    <property type="entry name" value="WH-like_DNA-bd_sf"/>
</dbReference>
<dbReference type="OrthoDB" id="1110759at2759"/>
<organism evidence="4 5">
    <name type="scientific">Sanghuangporus baumii</name>
    <name type="common">Phellinus baumii</name>
    <dbReference type="NCBI Taxonomy" id="108892"/>
    <lineage>
        <taxon>Eukaryota</taxon>
        <taxon>Fungi</taxon>
        <taxon>Dikarya</taxon>
        <taxon>Basidiomycota</taxon>
        <taxon>Agaricomycotina</taxon>
        <taxon>Agaricomycetes</taxon>
        <taxon>Hymenochaetales</taxon>
        <taxon>Hymenochaetaceae</taxon>
        <taxon>Sanghuangporus</taxon>
    </lineage>
</organism>
<accession>A0A9Q5HR05</accession>
<feature type="compositionally biased region" description="Low complexity" evidence="2">
    <location>
        <begin position="100"/>
        <end position="142"/>
    </location>
</feature>
<evidence type="ECO:0000256" key="2">
    <source>
        <dbReference type="SAM" id="MobiDB-lite"/>
    </source>
</evidence>
<feature type="domain" description="H15" evidence="3">
    <location>
        <begin position="38"/>
        <end position="81"/>
    </location>
</feature>
<dbReference type="Pfam" id="PF00538">
    <property type="entry name" value="Linker_histone"/>
    <property type="match status" value="1"/>
</dbReference>
<dbReference type="GO" id="GO:0000786">
    <property type="term" value="C:nucleosome"/>
    <property type="evidence" value="ECO:0007669"/>
    <property type="project" value="InterPro"/>
</dbReference>
<feature type="compositionally biased region" description="Basic residues" evidence="2">
    <location>
        <begin position="187"/>
        <end position="203"/>
    </location>
</feature>
<protein>
    <recommendedName>
        <fullName evidence="1">Histone H1</fullName>
    </recommendedName>
</protein>
<feature type="region of interest" description="Disordered" evidence="2">
    <location>
        <begin position="75"/>
        <end position="203"/>
    </location>
</feature>
<feature type="compositionally biased region" description="Basic and acidic residues" evidence="2">
    <location>
        <begin position="85"/>
        <end position="97"/>
    </location>
</feature>
<dbReference type="Proteomes" id="UP000757232">
    <property type="component" value="Unassembled WGS sequence"/>
</dbReference>
<evidence type="ECO:0000313" key="5">
    <source>
        <dbReference type="Proteomes" id="UP000757232"/>
    </source>
</evidence>
<keyword evidence="5" id="KW-1185">Reference proteome</keyword>
<dbReference type="SUPFAM" id="SSF46785">
    <property type="entry name" value="Winged helix' DNA-binding domain"/>
    <property type="match status" value="1"/>
</dbReference>
<sequence>MSTNRKTTNKSAGSKKNAYLLILRNHVLAYQGLKLRSRFVETKYKVDFGPAQTTQLNKAIAQGAKKGIFVLPKGLSGKVKLPPKKSAESTAAKENKPTSKTVAKPTAKPVKAKTTTSAPAKKPSPAKTSAKPAAKISAPTKKAPVKKAPAKKAPTATKKASSVKKTPAKKSATGTTKAKAAATKPKAPAKKTAAKAASTKKSK</sequence>
<dbReference type="AlphaFoldDB" id="A0A9Q5HR05"/>
<evidence type="ECO:0000313" key="4">
    <source>
        <dbReference type="EMBL" id="OCB84335.1"/>
    </source>
</evidence>
<dbReference type="Gene3D" id="1.10.10.10">
    <property type="entry name" value="Winged helix-like DNA-binding domain superfamily/Winged helix DNA-binding domain"/>
    <property type="match status" value="1"/>
</dbReference>
<evidence type="ECO:0000259" key="3">
    <source>
        <dbReference type="Pfam" id="PF00538"/>
    </source>
</evidence>
<dbReference type="InterPro" id="IPR005818">
    <property type="entry name" value="Histone_H1/H5_H15"/>
</dbReference>
<reference evidence="4" key="1">
    <citation type="submission" date="2016-06" db="EMBL/GenBank/DDBJ databases">
        <title>Draft Genome sequence of the fungus Inonotus baumii.</title>
        <authorList>
            <person name="Zhu H."/>
            <person name="Lin W."/>
        </authorList>
    </citation>
    <scope>NUCLEOTIDE SEQUENCE</scope>
    <source>
        <strain evidence="4">821</strain>
    </source>
</reference>
<comment type="caution">
    <text evidence="4">The sequence shown here is derived from an EMBL/GenBank/DDBJ whole genome shotgun (WGS) entry which is preliminary data.</text>
</comment>
<gene>
    <name evidence="4" type="ORF">A7U60_g9015</name>
</gene>
<dbReference type="GO" id="GO:0003677">
    <property type="term" value="F:DNA binding"/>
    <property type="evidence" value="ECO:0007669"/>
    <property type="project" value="InterPro"/>
</dbReference>
<evidence type="ECO:0000256" key="1">
    <source>
        <dbReference type="ARBA" id="ARBA00020833"/>
    </source>
</evidence>
<name>A0A9Q5HR05_SANBA</name>
<proteinExistence type="predicted"/>
<feature type="compositionally biased region" description="Low complexity" evidence="2">
    <location>
        <begin position="151"/>
        <end position="186"/>
    </location>
</feature>